<dbReference type="Proteomes" id="UP001341840">
    <property type="component" value="Unassembled WGS sequence"/>
</dbReference>
<feature type="compositionally biased region" description="Basic and acidic residues" evidence="1">
    <location>
        <begin position="96"/>
        <end position="109"/>
    </location>
</feature>
<protein>
    <submittedName>
        <fullName evidence="2">Uncharacterized protein</fullName>
    </submittedName>
</protein>
<keyword evidence="3" id="KW-1185">Reference proteome</keyword>
<comment type="caution">
    <text evidence="2">The sequence shown here is derived from an EMBL/GenBank/DDBJ whole genome shotgun (WGS) entry which is preliminary data.</text>
</comment>
<accession>A0ABU6WVD6</accession>
<evidence type="ECO:0000256" key="1">
    <source>
        <dbReference type="SAM" id="MobiDB-lite"/>
    </source>
</evidence>
<organism evidence="2 3">
    <name type="scientific">Stylosanthes scabra</name>
    <dbReference type="NCBI Taxonomy" id="79078"/>
    <lineage>
        <taxon>Eukaryota</taxon>
        <taxon>Viridiplantae</taxon>
        <taxon>Streptophyta</taxon>
        <taxon>Embryophyta</taxon>
        <taxon>Tracheophyta</taxon>
        <taxon>Spermatophyta</taxon>
        <taxon>Magnoliopsida</taxon>
        <taxon>eudicotyledons</taxon>
        <taxon>Gunneridae</taxon>
        <taxon>Pentapetalae</taxon>
        <taxon>rosids</taxon>
        <taxon>fabids</taxon>
        <taxon>Fabales</taxon>
        <taxon>Fabaceae</taxon>
        <taxon>Papilionoideae</taxon>
        <taxon>50 kb inversion clade</taxon>
        <taxon>dalbergioids sensu lato</taxon>
        <taxon>Dalbergieae</taxon>
        <taxon>Pterocarpus clade</taxon>
        <taxon>Stylosanthes</taxon>
    </lineage>
</organism>
<reference evidence="2 3" key="1">
    <citation type="journal article" date="2023" name="Plants (Basel)">
        <title>Bridging the Gap: Combining Genomics and Transcriptomics Approaches to Understand Stylosanthes scabra, an Orphan Legume from the Brazilian Caatinga.</title>
        <authorList>
            <person name="Ferreira-Neto J.R.C."/>
            <person name="da Silva M.D."/>
            <person name="Binneck E."/>
            <person name="de Melo N.F."/>
            <person name="da Silva R.H."/>
            <person name="de Melo A.L.T.M."/>
            <person name="Pandolfi V."/>
            <person name="Bustamante F.O."/>
            <person name="Brasileiro-Vidal A.C."/>
            <person name="Benko-Iseppon A.M."/>
        </authorList>
    </citation>
    <scope>NUCLEOTIDE SEQUENCE [LARGE SCALE GENOMIC DNA]</scope>
    <source>
        <tissue evidence="2">Leaves</tissue>
    </source>
</reference>
<name>A0ABU6WVD6_9FABA</name>
<evidence type="ECO:0000313" key="2">
    <source>
        <dbReference type="EMBL" id="MED6189902.1"/>
    </source>
</evidence>
<evidence type="ECO:0000313" key="3">
    <source>
        <dbReference type="Proteomes" id="UP001341840"/>
    </source>
</evidence>
<proteinExistence type="predicted"/>
<feature type="non-terminal residue" evidence="2">
    <location>
        <position position="1"/>
    </location>
</feature>
<dbReference type="EMBL" id="JASCZI010184063">
    <property type="protein sequence ID" value="MED6189902.1"/>
    <property type="molecule type" value="Genomic_DNA"/>
</dbReference>
<gene>
    <name evidence="2" type="ORF">PIB30_100553</name>
</gene>
<feature type="region of interest" description="Disordered" evidence="1">
    <location>
        <begin position="66"/>
        <end position="109"/>
    </location>
</feature>
<feature type="compositionally biased region" description="Basic residues" evidence="1">
    <location>
        <begin position="82"/>
        <end position="92"/>
    </location>
</feature>
<feature type="compositionally biased region" description="Polar residues" evidence="1">
    <location>
        <begin position="69"/>
        <end position="81"/>
    </location>
</feature>
<sequence>SSYDAPVLQPRTKRYNGMISRSYTSAEEALEFEALTTRYHHVLDNFDAEMKEFKAKLKENPNIIYEDGSLSQRNDLQSPTHVRSRGRPKKRLGANTDKKNSNCNKEIEK</sequence>